<proteinExistence type="predicted"/>
<dbReference type="AlphaFoldDB" id="A0A7X4W440"/>
<accession>A0A7X4W440</accession>
<evidence type="ECO:0000313" key="3">
    <source>
        <dbReference type="Proteomes" id="UP000448235"/>
    </source>
</evidence>
<dbReference type="RefSeq" id="WP_132041869.1">
    <property type="nucleotide sequence ID" value="NZ_JARWMY010000030.1"/>
</dbReference>
<protein>
    <submittedName>
        <fullName evidence="2">Uncharacterized protein</fullName>
    </submittedName>
</protein>
<dbReference type="Proteomes" id="UP000448235">
    <property type="component" value="Unassembled WGS sequence"/>
</dbReference>
<sequence length="71" mass="8034">MSVIDQLNDTKTRAFARHCYEKGSEEQLRKAAEGPADEKEMKQWDITEGEWEEAVAAALADKEMKDHPPGD</sequence>
<name>A0A7X4W440_9GAMM</name>
<evidence type="ECO:0000256" key="1">
    <source>
        <dbReference type="SAM" id="MobiDB-lite"/>
    </source>
</evidence>
<comment type="caution">
    <text evidence="2">The sequence shown here is derived from an EMBL/GenBank/DDBJ whole genome shotgun (WGS) entry which is preliminary data.</text>
</comment>
<organism evidence="2 3">
    <name type="scientific">Halomonas icarae</name>
    <dbReference type="NCBI Taxonomy" id="2691040"/>
    <lineage>
        <taxon>Bacteria</taxon>
        <taxon>Pseudomonadati</taxon>
        <taxon>Pseudomonadota</taxon>
        <taxon>Gammaproteobacteria</taxon>
        <taxon>Oceanospirillales</taxon>
        <taxon>Halomonadaceae</taxon>
        <taxon>Halomonas</taxon>
    </lineage>
</organism>
<feature type="region of interest" description="Disordered" evidence="1">
    <location>
        <begin position="21"/>
        <end position="43"/>
    </location>
</feature>
<evidence type="ECO:0000313" key="2">
    <source>
        <dbReference type="EMBL" id="NAW14348.1"/>
    </source>
</evidence>
<keyword evidence="3" id="KW-1185">Reference proteome</keyword>
<gene>
    <name evidence="2" type="ORF">GRB80_16085</name>
</gene>
<dbReference type="EMBL" id="WUTS01000022">
    <property type="protein sequence ID" value="NAW14348.1"/>
    <property type="molecule type" value="Genomic_DNA"/>
</dbReference>
<reference evidence="2 3" key="1">
    <citation type="submission" date="2019-12" db="EMBL/GenBank/DDBJ databases">
        <title>Draft genome sequencing of Halomonas icarensis D1-1.</title>
        <authorList>
            <person name="Pandiyan K."/>
            <person name="Kushwaha P."/>
            <person name="Gowdham M."/>
            <person name="Chakdar H."/>
            <person name="Singh A."/>
            <person name="Kumar M."/>
            <person name="Saxena A.K."/>
        </authorList>
    </citation>
    <scope>NUCLEOTIDE SEQUENCE [LARGE SCALE GENOMIC DNA]</scope>
    <source>
        <strain evidence="2 3">D1-1</strain>
    </source>
</reference>